<evidence type="ECO:0000313" key="1">
    <source>
        <dbReference type="EMBL" id="MEY1660831.1"/>
    </source>
</evidence>
<reference evidence="1 2" key="1">
    <citation type="submission" date="2024-07" db="EMBL/GenBank/DDBJ databases">
        <authorList>
            <person name="Ren Q."/>
        </authorList>
    </citation>
    <scope>NUCLEOTIDE SEQUENCE [LARGE SCALE GENOMIC DNA]</scope>
    <source>
        <strain evidence="1 2">REN37</strain>
    </source>
</reference>
<dbReference type="Pfam" id="PF00300">
    <property type="entry name" value="His_Phos_1"/>
    <property type="match status" value="1"/>
</dbReference>
<keyword evidence="2" id="KW-1185">Reference proteome</keyword>
<sequence>MILNATPYCPPTHVELLRHGEAVGPGVFRGQRDDPLSNLGWSQMRTAVTLEEHWDAVLTSPLQRCQSFAEQIAGINDIPLYLDADFSDLDFGHWTGLRLQDLPHRDQQRLQSFWSGNDHYAPPEGETRALFSERVVSAWQYWTERLQGQRILMICHGSVMRMVIAHVLGMDPSRMFLGMRVPHGSRSTIALSHTDHGTFSSLVAHGVMPKQVCAEAA</sequence>
<dbReference type="InterPro" id="IPR050275">
    <property type="entry name" value="PGM_Phosphatase"/>
</dbReference>
<dbReference type="EMBL" id="JBGCUO010000001">
    <property type="protein sequence ID" value="MEY1660831.1"/>
    <property type="molecule type" value="Genomic_DNA"/>
</dbReference>
<dbReference type="Proteomes" id="UP001562065">
    <property type="component" value="Unassembled WGS sequence"/>
</dbReference>
<gene>
    <name evidence="1" type="ORF">AB5I84_01560</name>
</gene>
<dbReference type="SMART" id="SM00855">
    <property type="entry name" value="PGAM"/>
    <property type="match status" value="1"/>
</dbReference>
<dbReference type="CDD" id="cd07067">
    <property type="entry name" value="HP_PGM_like"/>
    <property type="match status" value="1"/>
</dbReference>
<proteinExistence type="predicted"/>
<accession>A0ABV4ADA3</accession>
<name>A0ABV4ADA3_9GAMM</name>
<dbReference type="PANTHER" id="PTHR48100:SF1">
    <property type="entry name" value="HISTIDINE PHOSPHATASE FAMILY PROTEIN-RELATED"/>
    <property type="match status" value="1"/>
</dbReference>
<organism evidence="1 2">
    <name type="scientific">Isoalcanivorax beigongshangi</name>
    <dbReference type="NCBI Taxonomy" id="3238810"/>
    <lineage>
        <taxon>Bacteria</taxon>
        <taxon>Pseudomonadati</taxon>
        <taxon>Pseudomonadota</taxon>
        <taxon>Gammaproteobacteria</taxon>
        <taxon>Oceanospirillales</taxon>
        <taxon>Alcanivoracaceae</taxon>
        <taxon>Isoalcanivorax</taxon>
    </lineage>
</organism>
<dbReference type="PANTHER" id="PTHR48100">
    <property type="entry name" value="BROAD-SPECIFICITY PHOSPHATASE YOR283W-RELATED"/>
    <property type="match status" value="1"/>
</dbReference>
<dbReference type="SUPFAM" id="SSF53254">
    <property type="entry name" value="Phosphoglycerate mutase-like"/>
    <property type="match status" value="1"/>
</dbReference>
<comment type="caution">
    <text evidence="1">The sequence shown here is derived from an EMBL/GenBank/DDBJ whole genome shotgun (WGS) entry which is preliminary data.</text>
</comment>
<dbReference type="InterPro" id="IPR029033">
    <property type="entry name" value="His_PPase_superfam"/>
</dbReference>
<dbReference type="Gene3D" id="3.40.50.1240">
    <property type="entry name" value="Phosphoglycerate mutase-like"/>
    <property type="match status" value="1"/>
</dbReference>
<dbReference type="RefSeq" id="WP_369454073.1">
    <property type="nucleotide sequence ID" value="NZ_JBGCUO010000001.1"/>
</dbReference>
<dbReference type="InterPro" id="IPR013078">
    <property type="entry name" value="His_Pase_superF_clade-1"/>
</dbReference>
<protein>
    <submittedName>
        <fullName evidence="1">Histidine phosphatase family protein</fullName>
    </submittedName>
</protein>
<evidence type="ECO:0000313" key="2">
    <source>
        <dbReference type="Proteomes" id="UP001562065"/>
    </source>
</evidence>